<dbReference type="RefSeq" id="WP_387221636.1">
    <property type="nucleotide sequence ID" value="NZ_JBIAZM010000008.1"/>
</dbReference>
<comment type="caution">
    <text evidence="2">The sequence shown here is derived from an EMBL/GenBank/DDBJ whole genome shotgun (WGS) entry which is preliminary data.</text>
</comment>
<feature type="compositionally biased region" description="Low complexity" evidence="1">
    <location>
        <begin position="252"/>
        <end position="261"/>
    </location>
</feature>
<dbReference type="EMBL" id="JBIAZM010000008">
    <property type="protein sequence ID" value="MFF5202183.1"/>
    <property type="molecule type" value="Genomic_DNA"/>
</dbReference>
<evidence type="ECO:0008006" key="4">
    <source>
        <dbReference type="Google" id="ProtNLM"/>
    </source>
</evidence>
<reference evidence="2 3" key="1">
    <citation type="submission" date="2024-10" db="EMBL/GenBank/DDBJ databases">
        <title>The Natural Products Discovery Center: Release of the First 8490 Sequenced Strains for Exploring Actinobacteria Biosynthetic Diversity.</title>
        <authorList>
            <person name="Kalkreuter E."/>
            <person name="Kautsar S.A."/>
            <person name="Yang D."/>
            <person name="Bader C.D."/>
            <person name="Teijaro C.N."/>
            <person name="Fluegel L."/>
            <person name="Davis C.M."/>
            <person name="Simpson J.R."/>
            <person name="Lauterbach L."/>
            <person name="Steele A.D."/>
            <person name="Gui C."/>
            <person name="Meng S."/>
            <person name="Li G."/>
            <person name="Viehrig K."/>
            <person name="Ye F."/>
            <person name="Su P."/>
            <person name="Kiefer A.F."/>
            <person name="Nichols A."/>
            <person name="Cepeda A.J."/>
            <person name="Yan W."/>
            <person name="Fan B."/>
            <person name="Jiang Y."/>
            <person name="Adhikari A."/>
            <person name="Zheng C.-J."/>
            <person name="Schuster L."/>
            <person name="Cowan T.M."/>
            <person name="Smanski M.J."/>
            <person name="Chevrette M.G."/>
            <person name="De Carvalho L.P.S."/>
            <person name="Shen B."/>
        </authorList>
    </citation>
    <scope>NUCLEOTIDE SEQUENCE [LARGE SCALE GENOMIC DNA]</scope>
    <source>
        <strain evidence="2 3">NPDC000140</strain>
    </source>
</reference>
<sequence>MPPRRRPRSWLAGRLRSAAGAVQRLAGRVEPDGHLPPPSPLSEPPVATPRRFGEPPRHWLDLVAAHAPGLLHDLDLDPSLADAEAGDGQPGGSAGRVDSVAPGPGAFSRFPRPGRAGGSGSRDGEVEAGGPASAGGGTGPRGRGPRGDTGPTRSPAEHRSGRSVRPSPGGDQPDGTSAGAAGTSAGADGTRAGAAATWAGAAGRSGGGASPSRSDTTSPPTGATWPDVWAEPTGSHAWAGPTGPDRSAESTGPVGPGAAVPPVRPANRDTSTAVDATALDPSGLPRSAPQPVRSMVFRAQSPPGSRPHRPEPEPTRTTARPPRGAPWPGAVDHGPGRSAGPPAATRSTGGHDGSPGDSDGPPRPGTDQRGRRAGAPSAARSARVDSTTWFGRPTWPDLGGADASGTGRTATDGRDTPTTGRGDVTRVGDGDRRLDLPGERARSGRRAALPDPGWDTVGGGRATGIAAPVGSGRGDDPWPALPDDSALWSVAGPALDTAQLSRLDREQAGD</sequence>
<evidence type="ECO:0000256" key="1">
    <source>
        <dbReference type="SAM" id="MobiDB-lite"/>
    </source>
</evidence>
<accession>A0ABW6W063</accession>
<evidence type="ECO:0000313" key="2">
    <source>
        <dbReference type="EMBL" id="MFF5202183.1"/>
    </source>
</evidence>
<feature type="compositionally biased region" description="Gly residues" evidence="1">
    <location>
        <begin position="132"/>
        <end position="142"/>
    </location>
</feature>
<feature type="compositionally biased region" description="Low complexity" evidence="1">
    <location>
        <begin position="174"/>
        <end position="202"/>
    </location>
</feature>
<name>A0ABW6W063_9ACTN</name>
<dbReference type="Proteomes" id="UP001602287">
    <property type="component" value="Unassembled WGS sequence"/>
</dbReference>
<evidence type="ECO:0000313" key="3">
    <source>
        <dbReference type="Proteomes" id="UP001602287"/>
    </source>
</evidence>
<gene>
    <name evidence="2" type="ORF">ACFY3B_21525</name>
</gene>
<feature type="compositionally biased region" description="Low complexity" evidence="1">
    <location>
        <begin position="315"/>
        <end position="330"/>
    </location>
</feature>
<feature type="compositionally biased region" description="Low complexity" evidence="1">
    <location>
        <begin position="210"/>
        <end position="221"/>
    </location>
</feature>
<organism evidence="2 3">
    <name type="scientific">Micromonospora parva</name>
    <dbReference type="NCBI Taxonomy" id="1464048"/>
    <lineage>
        <taxon>Bacteria</taxon>
        <taxon>Bacillati</taxon>
        <taxon>Actinomycetota</taxon>
        <taxon>Actinomycetes</taxon>
        <taxon>Micromonosporales</taxon>
        <taxon>Micromonosporaceae</taxon>
        <taxon>Micromonospora</taxon>
    </lineage>
</organism>
<feature type="compositionally biased region" description="Basic and acidic residues" evidence="1">
    <location>
        <begin position="423"/>
        <end position="442"/>
    </location>
</feature>
<feature type="region of interest" description="Disordered" evidence="1">
    <location>
        <begin position="27"/>
        <end position="54"/>
    </location>
</feature>
<feature type="region of interest" description="Disordered" evidence="1">
    <location>
        <begin position="78"/>
        <end position="482"/>
    </location>
</feature>
<protein>
    <recommendedName>
        <fullName evidence="4">Syndecan 1</fullName>
    </recommendedName>
</protein>
<proteinExistence type="predicted"/>
<feature type="compositionally biased region" description="Low complexity" evidence="1">
    <location>
        <begin position="399"/>
        <end position="422"/>
    </location>
</feature>
<feature type="compositionally biased region" description="Pro residues" evidence="1">
    <location>
        <begin position="34"/>
        <end position="47"/>
    </location>
</feature>
<keyword evidence="3" id="KW-1185">Reference proteome</keyword>